<gene>
    <name evidence="11" type="ORF">DNTS_009624</name>
</gene>
<evidence type="ECO:0000256" key="3">
    <source>
        <dbReference type="ARBA" id="ARBA00011000"/>
    </source>
</evidence>
<evidence type="ECO:0000256" key="4">
    <source>
        <dbReference type="ARBA" id="ARBA00013765"/>
    </source>
</evidence>
<evidence type="ECO:0000313" key="12">
    <source>
        <dbReference type="Proteomes" id="UP000316079"/>
    </source>
</evidence>
<evidence type="ECO:0000256" key="7">
    <source>
        <dbReference type="ARBA" id="ARBA00022641"/>
    </source>
</evidence>
<evidence type="ECO:0000256" key="8">
    <source>
        <dbReference type="ARBA" id="ARBA00022729"/>
    </source>
</evidence>
<evidence type="ECO:0000256" key="6">
    <source>
        <dbReference type="ARBA" id="ARBA00022530"/>
    </source>
</evidence>
<evidence type="ECO:0000256" key="1">
    <source>
        <dbReference type="ARBA" id="ARBA00002111"/>
    </source>
</evidence>
<sequence>TALCHPASLTPPMLPWVSKSPPSPFLSLQTLPASLKPSKHSDLLEDGWDTHSLPYTSALSLPITCAAVKETKTEGASKQVFMGASDASNFFKRRNRRSPKTYDEYYAEQRVQMAANERRREHLEEQSTEYENYLEEERDEQYERSRERNEQWREFNYDGQYPRYPHHRPYF</sequence>
<dbReference type="OrthoDB" id="8907123at2759"/>
<comment type="function">
    <text evidence="1">May be involved in the negative control of osteogenic differentiation of osteochondrogenic precursor cells in peripheral zones of fetal cartilage and at the cartilage-bone interface.</text>
</comment>
<comment type="subcellular location">
    <subcellularLocation>
        <location evidence="2">Secreted</location>
        <location evidence="2">Extracellular space</location>
        <location evidence="2">Extracellular matrix</location>
    </subcellularLocation>
</comment>
<name>A0A553PZ44_9TELE</name>
<accession>A0A553PZ44</accession>
<dbReference type="PANTHER" id="PTHR28647">
    <property type="entry name" value="UNIQUE CARTILAGE MATRIX-ASSOCIATED PROTEIN"/>
    <property type="match status" value="1"/>
</dbReference>
<keyword evidence="12" id="KW-1185">Reference proteome</keyword>
<dbReference type="GO" id="GO:0045667">
    <property type="term" value="P:regulation of osteoblast differentiation"/>
    <property type="evidence" value="ECO:0007669"/>
    <property type="project" value="InterPro"/>
</dbReference>
<feature type="non-terminal residue" evidence="11">
    <location>
        <position position="1"/>
    </location>
</feature>
<feature type="compositionally biased region" description="Basic and acidic residues" evidence="10">
    <location>
        <begin position="116"/>
        <end position="125"/>
    </location>
</feature>
<comment type="caution">
    <text evidence="11">The sequence shown here is derived from an EMBL/GenBank/DDBJ whole genome shotgun (WGS) entry which is preliminary data.</text>
</comment>
<feature type="region of interest" description="Disordered" evidence="10">
    <location>
        <begin position="116"/>
        <end position="150"/>
    </location>
</feature>
<keyword evidence="9" id="KW-0175">Coiled coil</keyword>
<keyword evidence="7" id="KW-0765">Sulfation</keyword>
<evidence type="ECO:0000256" key="10">
    <source>
        <dbReference type="SAM" id="MobiDB-lite"/>
    </source>
</evidence>
<dbReference type="AlphaFoldDB" id="A0A553PZ44"/>
<dbReference type="GO" id="GO:0048706">
    <property type="term" value="P:embryonic skeletal system development"/>
    <property type="evidence" value="ECO:0007669"/>
    <property type="project" value="TreeGrafter"/>
</dbReference>
<dbReference type="GO" id="GO:0031012">
    <property type="term" value="C:extracellular matrix"/>
    <property type="evidence" value="ECO:0007669"/>
    <property type="project" value="TreeGrafter"/>
</dbReference>
<evidence type="ECO:0000256" key="5">
    <source>
        <dbReference type="ARBA" id="ARBA00022525"/>
    </source>
</evidence>
<keyword evidence="8" id="KW-0732">Signal</keyword>
<dbReference type="Proteomes" id="UP000316079">
    <property type="component" value="Unassembled WGS sequence"/>
</dbReference>
<dbReference type="InterPro" id="IPR031386">
    <property type="entry name" value="UCMA"/>
</dbReference>
<dbReference type="EMBL" id="SRMA01026520">
    <property type="protein sequence ID" value="TRY82951.1"/>
    <property type="molecule type" value="Genomic_DNA"/>
</dbReference>
<keyword evidence="6" id="KW-0272">Extracellular matrix</keyword>
<comment type="similarity">
    <text evidence="3">Belongs to the UCMA family.</text>
</comment>
<feature type="compositionally biased region" description="Basic and acidic residues" evidence="10">
    <location>
        <begin position="141"/>
        <end position="150"/>
    </location>
</feature>
<dbReference type="PANTHER" id="PTHR28647:SF2">
    <property type="entry name" value="UNIQUE CARTILAGE MATRIX-ASSOCIATED PROTEIN"/>
    <property type="match status" value="1"/>
</dbReference>
<evidence type="ECO:0000256" key="2">
    <source>
        <dbReference type="ARBA" id="ARBA00004498"/>
    </source>
</evidence>
<protein>
    <recommendedName>
        <fullName evidence="4">Unique cartilage matrix-associated protein</fullName>
    </recommendedName>
</protein>
<evidence type="ECO:0000313" key="11">
    <source>
        <dbReference type="EMBL" id="TRY82951.1"/>
    </source>
</evidence>
<feature type="compositionally biased region" description="Acidic residues" evidence="10">
    <location>
        <begin position="126"/>
        <end position="140"/>
    </location>
</feature>
<keyword evidence="5" id="KW-0964">Secreted</keyword>
<reference evidence="11 12" key="1">
    <citation type="journal article" date="2019" name="Sci. Data">
        <title>Hybrid genome assembly and annotation of Danionella translucida.</title>
        <authorList>
            <person name="Kadobianskyi M."/>
            <person name="Schulze L."/>
            <person name="Schuelke M."/>
            <person name="Judkewitz B."/>
        </authorList>
    </citation>
    <scope>NUCLEOTIDE SEQUENCE [LARGE SCALE GENOMIC DNA]</scope>
    <source>
        <strain evidence="11 12">Bolton</strain>
    </source>
</reference>
<dbReference type="Pfam" id="PF17085">
    <property type="entry name" value="UCMA"/>
    <property type="match status" value="1"/>
</dbReference>
<proteinExistence type="inferred from homology"/>
<organism evidence="11 12">
    <name type="scientific">Danionella cerebrum</name>
    <dbReference type="NCBI Taxonomy" id="2873325"/>
    <lineage>
        <taxon>Eukaryota</taxon>
        <taxon>Metazoa</taxon>
        <taxon>Chordata</taxon>
        <taxon>Craniata</taxon>
        <taxon>Vertebrata</taxon>
        <taxon>Euteleostomi</taxon>
        <taxon>Actinopterygii</taxon>
        <taxon>Neopterygii</taxon>
        <taxon>Teleostei</taxon>
        <taxon>Ostariophysi</taxon>
        <taxon>Cypriniformes</taxon>
        <taxon>Danionidae</taxon>
        <taxon>Danioninae</taxon>
        <taxon>Danionella</taxon>
    </lineage>
</organism>
<dbReference type="STRING" id="623744.A0A553PZ44"/>
<evidence type="ECO:0000256" key="9">
    <source>
        <dbReference type="ARBA" id="ARBA00023054"/>
    </source>
</evidence>